<dbReference type="EMBL" id="UINC01057426">
    <property type="protein sequence ID" value="SVB78548.1"/>
    <property type="molecule type" value="Genomic_DNA"/>
</dbReference>
<sequence>MSDDLRLYHEIAAACGLWSALPLGPIRAE</sequence>
<gene>
    <name evidence="1" type="ORF">METZ01_LOCUS231402</name>
</gene>
<evidence type="ECO:0000313" key="1">
    <source>
        <dbReference type="EMBL" id="SVB78548.1"/>
    </source>
</evidence>
<name>A0A382GTX8_9ZZZZ</name>
<protein>
    <submittedName>
        <fullName evidence="1">Uncharacterized protein</fullName>
    </submittedName>
</protein>
<proteinExistence type="predicted"/>
<dbReference type="AlphaFoldDB" id="A0A382GTX8"/>
<accession>A0A382GTX8</accession>
<organism evidence="1">
    <name type="scientific">marine metagenome</name>
    <dbReference type="NCBI Taxonomy" id="408172"/>
    <lineage>
        <taxon>unclassified sequences</taxon>
        <taxon>metagenomes</taxon>
        <taxon>ecological metagenomes</taxon>
    </lineage>
</organism>
<reference evidence="1" key="1">
    <citation type="submission" date="2018-05" db="EMBL/GenBank/DDBJ databases">
        <authorList>
            <person name="Lanie J.A."/>
            <person name="Ng W.-L."/>
            <person name="Kazmierczak K.M."/>
            <person name="Andrzejewski T.M."/>
            <person name="Davidsen T.M."/>
            <person name="Wayne K.J."/>
            <person name="Tettelin H."/>
            <person name="Glass J.I."/>
            <person name="Rusch D."/>
            <person name="Podicherti R."/>
            <person name="Tsui H.-C.T."/>
            <person name="Winkler M.E."/>
        </authorList>
    </citation>
    <scope>NUCLEOTIDE SEQUENCE</scope>
</reference>